<protein>
    <submittedName>
        <fullName evidence="1">Uncharacterized protein</fullName>
    </submittedName>
</protein>
<dbReference type="VEuPathDB" id="FungiDB:HCDG_02975"/>
<dbReference type="AlphaFoldDB" id="C6H9U4"/>
<dbReference type="HOGENOM" id="CLU_1916486_0_0_1"/>
<sequence length="132" mass="15138">MPIVKSLTKGTLQMSYFIWQAPLLYDNTISFSRLGQMFSNQRFPAPVDALELFFNTTEEMLLARMHRHGDLQSPGHPILFPSIFEKEVWLEIIGRGHQVFPLWPTRDQFRPPSSGFLPVSFPAPPHEGDISL</sequence>
<dbReference type="EMBL" id="GG692421">
    <property type="protein sequence ID" value="EER43077.1"/>
    <property type="molecule type" value="Genomic_DNA"/>
</dbReference>
<name>C6H9U4_AJECH</name>
<evidence type="ECO:0000313" key="1">
    <source>
        <dbReference type="EMBL" id="EER43077.1"/>
    </source>
</evidence>
<accession>C6H9U4</accession>
<dbReference type="Proteomes" id="UP000002624">
    <property type="component" value="Unassembled WGS sequence"/>
</dbReference>
<reference evidence="2" key="1">
    <citation type="submission" date="2009-05" db="EMBL/GenBank/DDBJ databases">
        <title>The genome sequence of Ajellomyces capsulatus strain H143.</title>
        <authorList>
            <person name="Champion M."/>
            <person name="Cuomo C.A."/>
            <person name="Ma L.-J."/>
            <person name="Henn M.R."/>
            <person name="Sil A."/>
            <person name="Goldman B."/>
            <person name="Young S.K."/>
            <person name="Kodira C.D."/>
            <person name="Zeng Q."/>
            <person name="Koehrsen M."/>
            <person name="Alvarado L."/>
            <person name="Berlin A.M."/>
            <person name="Borenstein D."/>
            <person name="Chen Z."/>
            <person name="Engels R."/>
            <person name="Freedman E."/>
            <person name="Gellesch M."/>
            <person name="Goldberg J."/>
            <person name="Griggs A."/>
            <person name="Gujja S."/>
            <person name="Heiman D.I."/>
            <person name="Hepburn T.A."/>
            <person name="Howarth C."/>
            <person name="Jen D."/>
            <person name="Larson L."/>
            <person name="Lewis B."/>
            <person name="Mehta T."/>
            <person name="Park D."/>
            <person name="Pearson M."/>
            <person name="Roberts A."/>
            <person name="Saif S."/>
            <person name="Shea T.D."/>
            <person name="Shenoy N."/>
            <person name="Sisk P."/>
            <person name="Stolte C."/>
            <person name="Sykes S."/>
            <person name="Walk T."/>
            <person name="White J."/>
            <person name="Yandava C."/>
            <person name="Klein B."/>
            <person name="McEwen J.G."/>
            <person name="Puccia R."/>
            <person name="Goldman G.H."/>
            <person name="Felipe M.S."/>
            <person name="Nino-Vega G."/>
            <person name="San-Blas G."/>
            <person name="Taylor J.W."/>
            <person name="Mendoza L."/>
            <person name="Galagan J.E."/>
            <person name="Nusbaum C."/>
            <person name="Birren B.W."/>
        </authorList>
    </citation>
    <scope>NUCLEOTIDE SEQUENCE [LARGE SCALE GENOMIC DNA]</scope>
    <source>
        <strain evidence="2">H143</strain>
    </source>
</reference>
<gene>
    <name evidence="1" type="ORF">HCDG_02975</name>
</gene>
<proteinExistence type="predicted"/>
<organism evidence="1 2">
    <name type="scientific">Ajellomyces capsulatus (strain H143)</name>
    <name type="common">Darling's disease fungus</name>
    <name type="synonym">Histoplasma capsulatum</name>
    <dbReference type="NCBI Taxonomy" id="544712"/>
    <lineage>
        <taxon>Eukaryota</taxon>
        <taxon>Fungi</taxon>
        <taxon>Dikarya</taxon>
        <taxon>Ascomycota</taxon>
        <taxon>Pezizomycotina</taxon>
        <taxon>Eurotiomycetes</taxon>
        <taxon>Eurotiomycetidae</taxon>
        <taxon>Onygenales</taxon>
        <taxon>Ajellomycetaceae</taxon>
        <taxon>Histoplasma</taxon>
    </lineage>
</organism>
<evidence type="ECO:0000313" key="2">
    <source>
        <dbReference type="Proteomes" id="UP000002624"/>
    </source>
</evidence>